<dbReference type="PANTHER" id="PTHR11609:SF5">
    <property type="entry name" value="PHOSPHORIBOSYLAMINOIMIDAZOLE CARBOXYLASE"/>
    <property type="match status" value="1"/>
</dbReference>
<dbReference type="Gene3D" id="3.30.1490.20">
    <property type="entry name" value="ATP-grasp fold, A domain"/>
    <property type="match status" value="1"/>
</dbReference>
<dbReference type="InterPro" id="IPR016185">
    <property type="entry name" value="PreATP-grasp_dom_sf"/>
</dbReference>
<evidence type="ECO:0000259" key="6">
    <source>
        <dbReference type="PROSITE" id="PS50975"/>
    </source>
</evidence>
<dbReference type="GO" id="GO:0034028">
    <property type="term" value="F:5-(carboxyamino)imidazole ribonucleotide synthase activity"/>
    <property type="evidence" value="ECO:0007669"/>
    <property type="project" value="UniProtKB-UniRule"/>
</dbReference>
<feature type="binding site" evidence="4">
    <location>
        <position position="153"/>
    </location>
    <ligand>
        <name>ATP</name>
        <dbReference type="ChEBI" id="CHEBI:30616"/>
    </ligand>
</feature>
<dbReference type="Gene3D" id="3.40.50.20">
    <property type="match status" value="1"/>
</dbReference>
<dbReference type="PROSITE" id="PS50975">
    <property type="entry name" value="ATP_GRASP"/>
    <property type="match status" value="1"/>
</dbReference>
<protein>
    <recommendedName>
        <fullName evidence="4 5">N5-carboxyaminoimidazole ribonucleotide synthase</fullName>
        <shortName evidence="4 5">N5-CAIR synthase</shortName>
        <ecNumber evidence="4 5">6.3.4.18</ecNumber>
    </recommendedName>
    <alternativeName>
        <fullName evidence="4 5">5-(carboxyamino)imidazole ribonucleotide synthetase</fullName>
    </alternativeName>
</protein>
<proteinExistence type="inferred from homology"/>
<dbReference type="Gene3D" id="3.30.470.20">
    <property type="entry name" value="ATP-grasp fold, B domain"/>
    <property type="match status" value="1"/>
</dbReference>
<dbReference type="NCBIfam" id="NF004679">
    <property type="entry name" value="PRK06019.1-5"/>
    <property type="match status" value="1"/>
</dbReference>
<dbReference type="HAMAP" id="MF_01928">
    <property type="entry name" value="PurK"/>
    <property type="match status" value="1"/>
</dbReference>
<dbReference type="Pfam" id="PF02222">
    <property type="entry name" value="ATP-grasp"/>
    <property type="match status" value="1"/>
</dbReference>
<evidence type="ECO:0000256" key="4">
    <source>
        <dbReference type="HAMAP-Rule" id="MF_01928"/>
    </source>
</evidence>
<comment type="function">
    <text evidence="5">Catalyzes the ATP-dependent conversion of 5-aminoimidazole ribonucleotide (AIR) and HCO(3)- to N5-carboxyaminoimidazole ribonucleotide (N5-CAIR).</text>
</comment>
<evidence type="ECO:0000313" key="7">
    <source>
        <dbReference type="EMBL" id="TLD69510.1"/>
    </source>
</evidence>
<gene>
    <name evidence="4 5" type="primary">purK</name>
    <name evidence="7" type="ORF">FEM03_17900</name>
</gene>
<dbReference type="NCBIfam" id="TIGR01161">
    <property type="entry name" value="purK"/>
    <property type="match status" value="1"/>
</dbReference>
<dbReference type="Pfam" id="PF22660">
    <property type="entry name" value="RS_preATP-grasp-like"/>
    <property type="match status" value="1"/>
</dbReference>
<dbReference type="EMBL" id="VAUV01000013">
    <property type="protein sequence ID" value="TLD69510.1"/>
    <property type="molecule type" value="Genomic_DNA"/>
</dbReference>
<dbReference type="InterPro" id="IPR011054">
    <property type="entry name" value="Rudment_hybrid_motif"/>
</dbReference>
<dbReference type="GO" id="GO:0004638">
    <property type="term" value="F:phosphoribosylaminoimidazole carboxylase activity"/>
    <property type="evidence" value="ECO:0007669"/>
    <property type="project" value="InterPro"/>
</dbReference>
<feature type="binding site" evidence="4">
    <location>
        <begin position="275"/>
        <end position="276"/>
    </location>
    <ligand>
        <name>ATP</name>
        <dbReference type="ChEBI" id="CHEBI:30616"/>
    </ligand>
</feature>
<name>A0A5R8KB29_9BACT</name>
<feature type="binding site" evidence="4">
    <location>
        <position position="113"/>
    </location>
    <ligand>
        <name>ATP</name>
        <dbReference type="ChEBI" id="CHEBI:30616"/>
    </ligand>
</feature>
<dbReference type="InterPro" id="IPR011761">
    <property type="entry name" value="ATP-grasp"/>
</dbReference>
<dbReference type="Pfam" id="PF17769">
    <property type="entry name" value="PurK_C"/>
    <property type="match status" value="1"/>
</dbReference>
<evidence type="ECO:0000256" key="5">
    <source>
        <dbReference type="RuleBase" id="RU361200"/>
    </source>
</evidence>
<dbReference type="Proteomes" id="UP000306196">
    <property type="component" value="Unassembled WGS sequence"/>
</dbReference>
<keyword evidence="8" id="KW-1185">Reference proteome</keyword>
<dbReference type="PANTHER" id="PTHR11609">
    <property type="entry name" value="PURINE BIOSYNTHESIS PROTEIN 6/7, PUR6/7"/>
    <property type="match status" value="1"/>
</dbReference>
<dbReference type="AlphaFoldDB" id="A0A5R8KB29"/>
<evidence type="ECO:0000256" key="3">
    <source>
        <dbReference type="ARBA" id="ARBA00022840"/>
    </source>
</evidence>
<dbReference type="SUPFAM" id="SSF56059">
    <property type="entry name" value="Glutathione synthetase ATP-binding domain-like"/>
    <property type="match status" value="1"/>
</dbReference>
<dbReference type="SUPFAM" id="SSF51246">
    <property type="entry name" value="Rudiment single hybrid motif"/>
    <property type="match status" value="1"/>
</dbReference>
<feature type="domain" description="ATP-grasp" evidence="6">
    <location>
        <begin position="117"/>
        <end position="305"/>
    </location>
</feature>
<comment type="pathway">
    <text evidence="4 5">Purine metabolism; IMP biosynthesis via de novo pathway; 5-amino-1-(5-phospho-D-ribosyl)imidazole-4-carboxylate from 5-amino-1-(5-phospho-D-ribosyl)imidazole (N5-CAIR route): step 1/2.</text>
</comment>
<evidence type="ECO:0000313" key="8">
    <source>
        <dbReference type="Proteomes" id="UP000306196"/>
    </source>
</evidence>
<dbReference type="GO" id="GO:0046872">
    <property type="term" value="F:metal ion binding"/>
    <property type="evidence" value="ECO:0007669"/>
    <property type="project" value="InterPro"/>
</dbReference>
<dbReference type="GO" id="GO:0006189">
    <property type="term" value="P:'de novo' IMP biosynthetic process"/>
    <property type="evidence" value="ECO:0007669"/>
    <property type="project" value="UniProtKB-UniRule"/>
</dbReference>
<comment type="catalytic activity">
    <reaction evidence="4 5">
        <text>5-amino-1-(5-phospho-beta-D-ribosyl)imidazole + hydrogencarbonate + ATP = 5-carboxyamino-1-(5-phospho-D-ribosyl)imidazole + ADP + phosphate + 2 H(+)</text>
        <dbReference type="Rhea" id="RHEA:19317"/>
        <dbReference type="ChEBI" id="CHEBI:15378"/>
        <dbReference type="ChEBI" id="CHEBI:17544"/>
        <dbReference type="ChEBI" id="CHEBI:30616"/>
        <dbReference type="ChEBI" id="CHEBI:43474"/>
        <dbReference type="ChEBI" id="CHEBI:58730"/>
        <dbReference type="ChEBI" id="CHEBI:137981"/>
        <dbReference type="ChEBI" id="CHEBI:456216"/>
        <dbReference type="EC" id="6.3.4.18"/>
    </reaction>
</comment>
<comment type="subunit">
    <text evidence="4 5">Homodimer.</text>
</comment>
<keyword evidence="3 4" id="KW-0067">ATP-binding</keyword>
<keyword evidence="4 5" id="KW-0436">Ligase</keyword>
<dbReference type="RefSeq" id="WP_138087653.1">
    <property type="nucleotide sequence ID" value="NZ_VAUV01000013.1"/>
</dbReference>
<dbReference type="GO" id="GO:0005524">
    <property type="term" value="F:ATP binding"/>
    <property type="evidence" value="ECO:0007669"/>
    <property type="project" value="UniProtKB-UniRule"/>
</dbReference>
<sequence>MPHDSPNANTNWPLVIGILGGGQLALMLARSASQLGMRVHVLDPSPTCPAKGAAAEHTLGSWSDPEALLAFAQKVDVITVENEFVEADKLAALERQGHTVLPSSETMRLVQDKLVQKQMLGRFGIPVVDFMPVADEDELQTAVSTFGFPFVLKKRTLGYDGTGNFTVSEPADLQAGVNKLGGFAAGLYAEKWCPFTMELAVIVTRNTTGTTAIYPVVESRQHNHVCSSVLVPAAITPEQANAAYKMAVGAVEAVNGVGSFGIELFMLEDGTLRLNEMAPRVHNSGHYTLEACDCSQFENHLRAVCGLPLGSVALRSGAAMVNILAEKSGKGSPVGLADAMAVPGACLHFYGKLRAEPRRKMGHVTALGETPLAALATAELAAGHIRFED</sequence>
<dbReference type="InterPro" id="IPR003135">
    <property type="entry name" value="ATP-grasp_carboxylate-amine"/>
</dbReference>
<dbReference type="UniPathway" id="UPA00074">
    <property type="reaction ID" value="UER00942"/>
</dbReference>
<keyword evidence="1 4" id="KW-0547">Nucleotide-binding</keyword>
<dbReference type="InterPro" id="IPR013815">
    <property type="entry name" value="ATP_grasp_subdomain_1"/>
</dbReference>
<dbReference type="OrthoDB" id="9804625at2"/>
<evidence type="ECO:0000256" key="1">
    <source>
        <dbReference type="ARBA" id="ARBA00022741"/>
    </source>
</evidence>
<dbReference type="InterPro" id="IPR054350">
    <property type="entry name" value="PurT/PurK_preATP-grasp"/>
</dbReference>
<keyword evidence="2 4" id="KW-0658">Purine biosynthesis</keyword>
<dbReference type="SUPFAM" id="SSF52440">
    <property type="entry name" value="PreATP-grasp domain"/>
    <property type="match status" value="1"/>
</dbReference>
<comment type="caution">
    <text evidence="4">Lacks conserved residue(s) required for the propagation of feature annotation.</text>
</comment>
<comment type="similarity">
    <text evidence="4 5">Belongs to the PurK/PurT family.</text>
</comment>
<comment type="function">
    <text evidence="4">Catalyzes the ATP-dependent conversion of 5-aminoimidazole ribonucleotide (AIR) and HCO(3)(-) to N5-carboxyaminoimidazole ribonucleotide (N5-CAIR).</text>
</comment>
<evidence type="ECO:0000256" key="2">
    <source>
        <dbReference type="ARBA" id="ARBA00022755"/>
    </source>
</evidence>
<reference evidence="7 8" key="1">
    <citation type="submission" date="2019-05" db="EMBL/GenBank/DDBJ databases">
        <title>Verrucobacter flavum gen. nov., sp. nov. a new member of the family Verrucomicrobiaceae.</title>
        <authorList>
            <person name="Szuroczki S."/>
            <person name="Abbaszade G."/>
            <person name="Szabo A."/>
            <person name="Felfoldi T."/>
            <person name="Schumann P."/>
            <person name="Boka K."/>
            <person name="Keki Z."/>
            <person name="Toumi M."/>
            <person name="Toth E."/>
        </authorList>
    </citation>
    <scope>NUCLEOTIDE SEQUENCE [LARGE SCALE GENOMIC DNA]</scope>
    <source>
        <strain evidence="7 8">MG-N-17</strain>
    </source>
</reference>
<feature type="binding site" evidence="4">
    <location>
        <position position="198"/>
    </location>
    <ligand>
        <name>ATP</name>
        <dbReference type="ChEBI" id="CHEBI:30616"/>
    </ligand>
</feature>
<organism evidence="7 8">
    <name type="scientific">Phragmitibacter flavus</name>
    <dbReference type="NCBI Taxonomy" id="2576071"/>
    <lineage>
        <taxon>Bacteria</taxon>
        <taxon>Pseudomonadati</taxon>
        <taxon>Verrucomicrobiota</taxon>
        <taxon>Verrucomicrobiia</taxon>
        <taxon>Verrucomicrobiales</taxon>
        <taxon>Verrucomicrobiaceae</taxon>
        <taxon>Phragmitibacter</taxon>
    </lineage>
</organism>
<dbReference type="EC" id="6.3.4.18" evidence="4 5"/>
<dbReference type="InterPro" id="IPR005875">
    <property type="entry name" value="PurK"/>
</dbReference>
<dbReference type="InterPro" id="IPR040686">
    <property type="entry name" value="PurK_C"/>
</dbReference>
<comment type="caution">
    <text evidence="7">The sequence shown here is derived from an EMBL/GenBank/DDBJ whole genome shotgun (WGS) entry which is preliminary data.</text>
</comment>
<accession>A0A5R8KB29</accession>